<dbReference type="RefSeq" id="WP_121917391.1">
    <property type="nucleotide sequence ID" value="NZ_REFV01000007.1"/>
</dbReference>
<keyword evidence="3" id="KW-0997">Cell inner membrane</keyword>
<keyword evidence="7" id="KW-0143">Chaperone</keyword>
<evidence type="ECO:0000256" key="7">
    <source>
        <dbReference type="ARBA" id="ARBA00023186"/>
    </source>
</evidence>
<accession>A0A3M0GCE4</accession>
<keyword evidence="15" id="KW-1185">Reference proteome</keyword>
<evidence type="ECO:0000256" key="2">
    <source>
        <dbReference type="ARBA" id="ARBA00022475"/>
    </source>
</evidence>
<dbReference type="GO" id="GO:0005886">
    <property type="term" value="C:plasma membrane"/>
    <property type="evidence" value="ECO:0007669"/>
    <property type="project" value="UniProtKB-SubCell"/>
</dbReference>
<evidence type="ECO:0000256" key="3">
    <source>
        <dbReference type="ARBA" id="ARBA00022519"/>
    </source>
</evidence>
<dbReference type="PANTHER" id="PTHR47529">
    <property type="entry name" value="PEPTIDYL-PROLYL CIS-TRANS ISOMERASE D"/>
    <property type="match status" value="1"/>
</dbReference>
<dbReference type="InterPro" id="IPR052029">
    <property type="entry name" value="PpiD_chaperone"/>
</dbReference>
<evidence type="ECO:0000259" key="13">
    <source>
        <dbReference type="PROSITE" id="PS50198"/>
    </source>
</evidence>
<dbReference type="SUPFAM" id="SSF109998">
    <property type="entry name" value="Triger factor/SurA peptide-binding domain-like"/>
    <property type="match status" value="1"/>
</dbReference>
<evidence type="ECO:0000256" key="8">
    <source>
        <dbReference type="ARBA" id="ARBA00038408"/>
    </source>
</evidence>
<proteinExistence type="inferred from homology"/>
<dbReference type="Pfam" id="PF13145">
    <property type="entry name" value="Rotamase_2"/>
    <property type="match status" value="1"/>
</dbReference>
<gene>
    <name evidence="14" type="ORF">EAX61_09210</name>
</gene>
<keyword evidence="6 12" id="KW-0472">Membrane</keyword>
<reference evidence="14 15" key="1">
    <citation type="submission" date="2018-10" db="EMBL/GenBank/DDBJ databases">
        <title>Dokdonia luteus sp. nov., isolated from sea water.</title>
        <authorList>
            <person name="Zhou L.Y."/>
            <person name="Du Z.J."/>
        </authorList>
    </citation>
    <scope>NUCLEOTIDE SEQUENCE [LARGE SCALE GENOMIC DNA]</scope>
    <source>
        <strain evidence="14 15">SH27</strain>
    </source>
</reference>
<dbReference type="AlphaFoldDB" id="A0A3M0GCE4"/>
<dbReference type="InterPro" id="IPR027304">
    <property type="entry name" value="Trigger_fact/SurA_dom_sf"/>
</dbReference>
<keyword evidence="11" id="KW-0697">Rotamase</keyword>
<dbReference type="Pfam" id="PF13616">
    <property type="entry name" value="Rotamase_3"/>
    <property type="match status" value="1"/>
</dbReference>
<dbReference type="Proteomes" id="UP000281985">
    <property type="component" value="Unassembled WGS sequence"/>
</dbReference>
<evidence type="ECO:0000256" key="1">
    <source>
        <dbReference type="ARBA" id="ARBA00004382"/>
    </source>
</evidence>
<evidence type="ECO:0000256" key="4">
    <source>
        <dbReference type="ARBA" id="ARBA00022692"/>
    </source>
</evidence>
<dbReference type="InterPro" id="IPR000297">
    <property type="entry name" value="PPIase_PpiC"/>
</dbReference>
<keyword evidence="2" id="KW-1003">Cell membrane</keyword>
<comment type="similarity">
    <text evidence="8">Belongs to the PpiD chaperone family.</text>
</comment>
<evidence type="ECO:0000256" key="9">
    <source>
        <dbReference type="ARBA" id="ARBA00040743"/>
    </source>
</evidence>
<organism evidence="14 15">
    <name type="scientific">Dokdonia sinensis</name>
    <dbReference type="NCBI Taxonomy" id="2479847"/>
    <lineage>
        <taxon>Bacteria</taxon>
        <taxon>Pseudomonadati</taxon>
        <taxon>Bacteroidota</taxon>
        <taxon>Flavobacteriia</taxon>
        <taxon>Flavobacteriales</taxon>
        <taxon>Flavobacteriaceae</taxon>
        <taxon>Dokdonia</taxon>
    </lineage>
</organism>
<dbReference type="InterPro" id="IPR046357">
    <property type="entry name" value="PPIase_dom_sf"/>
</dbReference>
<evidence type="ECO:0000256" key="10">
    <source>
        <dbReference type="ARBA" id="ARBA00042775"/>
    </source>
</evidence>
<dbReference type="OrthoDB" id="9812372at2"/>
<dbReference type="EMBL" id="REFV01000007">
    <property type="protein sequence ID" value="RMB59223.1"/>
    <property type="molecule type" value="Genomic_DNA"/>
</dbReference>
<feature type="transmembrane region" description="Helical" evidence="12">
    <location>
        <begin position="12"/>
        <end position="31"/>
    </location>
</feature>
<evidence type="ECO:0000256" key="6">
    <source>
        <dbReference type="ARBA" id="ARBA00023136"/>
    </source>
</evidence>
<feature type="domain" description="PpiC" evidence="13">
    <location>
        <begin position="344"/>
        <end position="445"/>
    </location>
</feature>
<keyword evidence="5 12" id="KW-1133">Transmembrane helix</keyword>
<evidence type="ECO:0000256" key="5">
    <source>
        <dbReference type="ARBA" id="ARBA00022989"/>
    </source>
</evidence>
<dbReference type="PANTHER" id="PTHR47529:SF1">
    <property type="entry name" value="PERIPLASMIC CHAPERONE PPID"/>
    <property type="match status" value="1"/>
</dbReference>
<comment type="caution">
    <text evidence="14">The sequence shown here is derived from an EMBL/GenBank/DDBJ whole genome shotgun (WGS) entry which is preliminary data.</text>
</comment>
<evidence type="ECO:0000256" key="12">
    <source>
        <dbReference type="SAM" id="Phobius"/>
    </source>
</evidence>
<dbReference type="Gene3D" id="3.10.50.40">
    <property type="match status" value="1"/>
</dbReference>
<keyword evidence="4 12" id="KW-0812">Transmembrane</keyword>
<evidence type="ECO:0000256" key="11">
    <source>
        <dbReference type="PROSITE-ProRule" id="PRU00278"/>
    </source>
</evidence>
<evidence type="ECO:0000313" key="15">
    <source>
        <dbReference type="Proteomes" id="UP000281985"/>
    </source>
</evidence>
<protein>
    <recommendedName>
        <fullName evidence="9">Periplasmic chaperone PpiD</fullName>
    </recommendedName>
    <alternativeName>
        <fullName evidence="10">Periplasmic folding chaperone</fullName>
    </alternativeName>
</protein>
<name>A0A3M0GCE4_9FLAO</name>
<evidence type="ECO:0000313" key="14">
    <source>
        <dbReference type="EMBL" id="RMB59223.1"/>
    </source>
</evidence>
<keyword evidence="11 14" id="KW-0413">Isomerase</keyword>
<dbReference type="PROSITE" id="PS50198">
    <property type="entry name" value="PPIC_PPIASE_2"/>
    <property type="match status" value="1"/>
</dbReference>
<comment type="subcellular location">
    <subcellularLocation>
        <location evidence="1">Cell inner membrane</location>
        <topology evidence="1">Single-pass type II membrane protein</topology>
        <orientation evidence="1">Periplasmic side</orientation>
    </subcellularLocation>
</comment>
<dbReference type="SUPFAM" id="SSF54534">
    <property type="entry name" value="FKBP-like"/>
    <property type="match status" value="1"/>
</dbReference>
<dbReference type="Pfam" id="PF13623">
    <property type="entry name" value="SurA_N_2"/>
    <property type="match status" value="1"/>
</dbReference>
<dbReference type="GO" id="GO:0003755">
    <property type="term" value="F:peptidyl-prolyl cis-trans isomerase activity"/>
    <property type="evidence" value="ECO:0007669"/>
    <property type="project" value="UniProtKB-KW"/>
</dbReference>
<sequence>MAILSKIRSKGIFLIVIIALALFAFIFSGVLTNSDSLNGKQNTVGSVNGTEITREDFGRKVEQQSRALGPNGSTLRAVNTVWDREVEAAVLQEQYEKLGIEVSDERLQELLKQRLENNPQFQDEEGFFSPGKMQEYIASVKNTEAYAAWVAFEQQAIEDEKKNIYTNLVKAGVGATLKDGEVAYKLDGNTVDIQYVQVPYSTIPDDEVNVSKEDIAAYIKEHKDEFDTEATRSIRYVKFEEKATLEDENAVKAGLTRLITEDVNLDTGKVYGDQGLAEISEDKIADFVNENSETQYSGRWMSAAILKQVERDTLLSMEVGAVYGPYKLNNFMYLDKVVAATMIPDSSSVRHILISTQGPDALPKAEAKKLADSLEQVVRRTPSKFSDLAAQFSTDPGSKDKGGVYEMFPQGRMVAPFNDFSFEKEVGAVGTVETNYGYHVIEVLEQTEKKKAIKVATIAKELVPSEKTIGEVYSTTQTFEIAAREGDFAEVAKEKGYTALPVNSIKPLNELLPGIGAQRDVVQWAFEEDTKVGDVKRFQINDGYIVVQVTKRTKEGLMSPEDASAQVTPIIRNKKKAALIKSRIDSTDLNEVASSQGQAIKTATALNMANPTIAGAGKEAKVVGAAFGLKEGQTSKLIEGDRGVYLVKVTKMTEAADLGNYASYAAQQAAKARTAVNNKVVAALKKGADVEDKRATFY</sequence>